<dbReference type="Proteomes" id="UP000263900">
    <property type="component" value="Chromosome"/>
</dbReference>
<reference evidence="1 2" key="1">
    <citation type="submission" date="2018-09" db="EMBL/GenBank/DDBJ databases">
        <title>Genome sequencing of strain 6GH32-13.</title>
        <authorList>
            <person name="Weon H.-Y."/>
            <person name="Heo J."/>
            <person name="Kwon S.-W."/>
        </authorList>
    </citation>
    <scope>NUCLEOTIDE SEQUENCE [LARGE SCALE GENOMIC DNA]</scope>
    <source>
        <strain evidence="1 2">5GH32-13</strain>
    </source>
</reference>
<sequence>MGMDFLLQKENMKGGGENAITVSKRGCLRTVYPQEQWPHFAGLFALKIPVINILSRSKRGVSNINPL</sequence>
<evidence type="ECO:0000313" key="2">
    <source>
        <dbReference type="Proteomes" id="UP000263900"/>
    </source>
</evidence>
<gene>
    <name evidence="1" type="ORF">D3H65_03925</name>
</gene>
<name>A0A3B7MIN8_9BACT</name>
<keyword evidence="2" id="KW-1185">Reference proteome</keyword>
<proteinExistence type="predicted"/>
<dbReference type="EMBL" id="CP032157">
    <property type="protein sequence ID" value="AXY73173.1"/>
    <property type="molecule type" value="Genomic_DNA"/>
</dbReference>
<accession>A0A3B7MIN8</accession>
<dbReference type="AlphaFoldDB" id="A0A3B7MIN8"/>
<protein>
    <submittedName>
        <fullName evidence="1">Uncharacterized protein</fullName>
    </submittedName>
</protein>
<organism evidence="1 2">
    <name type="scientific">Paraflavitalea soli</name>
    <dbReference type="NCBI Taxonomy" id="2315862"/>
    <lineage>
        <taxon>Bacteria</taxon>
        <taxon>Pseudomonadati</taxon>
        <taxon>Bacteroidota</taxon>
        <taxon>Chitinophagia</taxon>
        <taxon>Chitinophagales</taxon>
        <taxon>Chitinophagaceae</taxon>
        <taxon>Paraflavitalea</taxon>
    </lineage>
</organism>
<dbReference type="KEGG" id="pseg:D3H65_03925"/>
<evidence type="ECO:0000313" key="1">
    <source>
        <dbReference type="EMBL" id="AXY73173.1"/>
    </source>
</evidence>